<evidence type="ECO:0000256" key="1">
    <source>
        <dbReference type="SAM" id="Phobius"/>
    </source>
</evidence>
<sequence>MHWNVGMYAAAGLIGMDGVDFGRVGIVPSIFSFSFLFSCFSFSLSCVCSRRGFSFGQGLSDDCVSLFYWRPFPSTICCCFARCGLY</sequence>
<name>A0A5N5X1Q8_9EURO</name>
<evidence type="ECO:0000313" key="3">
    <source>
        <dbReference type="Proteomes" id="UP000326565"/>
    </source>
</evidence>
<protein>
    <submittedName>
        <fullName evidence="2">Uncharacterized protein</fullName>
    </submittedName>
</protein>
<evidence type="ECO:0000313" key="2">
    <source>
        <dbReference type="EMBL" id="KAB8074539.1"/>
    </source>
</evidence>
<accession>A0A5N5X1Q8</accession>
<proteinExistence type="predicted"/>
<keyword evidence="1" id="KW-0472">Membrane</keyword>
<dbReference type="EMBL" id="ML732208">
    <property type="protein sequence ID" value="KAB8074539.1"/>
    <property type="molecule type" value="Genomic_DNA"/>
</dbReference>
<keyword evidence="1" id="KW-0812">Transmembrane</keyword>
<gene>
    <name evidence="2" type="ORF">BDV29DRAFT_173463</name>
</gene>
<dbReference type="AlphaFoldDB" id="A0A5N5X1Q8"/>
<keyword evidence="3" id="KW-1185">Reference proteome</keyword>
<keyword evidence="1" id="KW-1133">Transmembrane helix</keyword>
<feature type="transmembrane region" description="Helical" evidence="1">
    <location>
        <begin position="26"/>
        <end position="47"/>
    </location>
</feature>
<reference evidence="2 3" key="1">
    <citation type="submission" date="2019-04" db="EMBL/GenBank/DDBJ databases">
        <title>Friends and foes A comparative genomics study of 23 Aspergillus species from section Flavi.</title>
        <authorList>
            <consortium name="DOE Joint Genome Institute"/>
            <person name="Kjaerbolling I."/>
            <person name="Vesth T."/>
            <person name="Frisvad J.C."/>
            <person name="Nybo J.L."/>
            <person name="Theobald S."/>
            <person name="Kildgaard S."/>
            <person name="Isbrandt T."/>
            <person name="Kuo A."/>
            <person name="Sato A."/>
            <person name="Lyhne E.K."/>
            <person name="Kogle M.E."/>
            <person name="Wiebenga A."/>
            <person name="Kun R.S."/>
            <person name="Lubbers R.J."/>
            <person name="Makela M.R."/>
            <person name="Barry K."/>
            <person name="Chovatia M."/>
            <person name="Clum A."/>
            <person name="Daum C."/>
            <person name="Haridas S."/>
            <person name="He G."/>
            <person name="LaButti K."/>
            <person name="Lipzen A."/>
            <person name="Mondo S."/>
            <person name="Riley R."/>
            <person name="Salamov A."/>
            <person name="Simmons B.A."/>
            <person name="Magnuson J.K."/>
            <person name="Henrissat B."/>
            <person name="Mortensen U.H."/>
            <person name="Larsen T.O."/>
            <person name="Devries R.P."/>
            <person name="Grigoriev I.V."/>
            <person name="Machida M."/>
            <person name="Baker S.E."/>
            <person name="Andersen M.R."/>
        </authorList>
    </citation>
    <scope>NUCLEOTIDE SEQUENCE [LARGE SCALE GENOMIC DNA]</scope>
    <source>
        <strain evidence="2 3">CBS 151.66</strain>
    </source>
</reference>
<organism evidence="2 3">
    <name type="scientific">Aspergillus leporis</name>
    <dbReference type="NCBI Taxonomy" id="41062"/>
    <lineage>
        <taxon>Eukaryota</taxon>
        <taxon>Fungi</taxon>
        <taxon>Dikarya</taxon>
        <taxon>Ascomycota</taxon>
        <taxon>Pezizomycotina</taxon>
        <taxon>Eurotiomycetes</taxon>
        <taxon>Eurotiomycetidae</taxon>
        <taxon>Eurotiales</taxon>
        <taxon>Aspergillaceae</taxon>
        <taxon>Aspergillus</taxon>
        <taxon>Aspergillus subgen. Circumdati</taxon>
    </lineage>
</organism>
<dbReference type="Proteomes" id="UP000326565">
    <property type="component" value="Unassembled WGS sequence"/>
</dbReference>